<feature type="compositionally biased region" description="Polar residues" evidence="1">
    <location>
        <begin position="226"/>
        <end position="246"/>
    </location>
</feature>
<feature type="compositionally biased region" description="Basic and acidic residues" evidence="1">
    <location>
        <begin position="671"/>
        <end position="683"/>
    </location>
</feature>
<evidence type="ECO:0000313" key="2">
    <source>
        <dbReference type="Proteomes" id="UP000504606"/>
    </source>
</evidence>
<name>A0A9C6WZ44_FRAOC</name>
<accession>A0A9C6WZ44</accession>
<dbReference type="KEGG" id="foc:127749588"/>
<protein>
    <submittedName>
        <fullName evidence="3">Uncharacterized protein LOC127749588</fullName>
    </submittedName>
</protein>
<feature type="compositionally biased region" description="Polar residues" evidence="1">
    <location>
        <begin position="644"/>
        <end position="664"/>
    </location>
</feature>
<feature type="compositionally biased region" description="Polar residues" evidence="1">
    <location>
        <begin position="588"/>
        <end position="598"/>
    </location>
</feature>
<sequence length="763" mass="82927">MDPNDSLTQEILNNHVVHPPDYDSDDEEMSNPAAAPMALCARFGCVRPCARNTRTQSFHMYCSLRCSRAAKGTTSSGGDAYNIDLVIALEMSRLQMIEDELKRHQMQVTSHVSNFPENCEAQAIASRPPAPLPAEAENTASKESTGAHPKQESLDEQTKLAMHLSLQDPNRLNEKLDLIETKKDFNCEGKTDAYNKDTRDMTKDALQEHSANSLSANGLEYQNEETSQGSNINSSWRKPLTDTSSLMGDFKHEPGEDGRFEIGDIHENGLFNDSAIRSSNDDDEFRNYNHFEEDDTSDGRSLKRSHSTGDLVPRRSWRLKRGEPRYHLDSDHSSQHDEKPEEMARRILKAERHTLLLVGLHGSGGSTAGSTAESTAGSTADDTGVDYGMQSSLDEASTVCDTINADLEVCGILNSCKQVRKPGEVRSMRSFANLASIGKKPALDLDLEFIDECSMVATQPSLQAPGLPEENKPLDVRGKEIKWMREPPTSSEAHSSCANFAGPSNSTVTSCNKHFKTPGSKTPGGATGLRIRICESPQLAPSPLPGKTLQETDSSNEYESETGIPKSPTLFISGVSISRTPEPRSPALSVSTAGRQSRSSSLTVPAAPSSPSSIEAELSPNLSPTPCISPCLTTAPGSPRVHSGTHSNTPSPILSPRPNNNQQQPSAKSKSASEPEREREMFRFPKSSTDGALSSVLHVQESNLSSDDFHEALFLLERSKAVGPNVVAKKRKKSKKERDKDKENSSAGGSSKPLDLIEASSVL</sequence>
<feature type="compositionally biased region" description="Low complexity" evidence="1">
    <location>
        <begin position="599"/>
        <end position="620"/>
    </location>
</feature>
<dbReference type="OrthoDB" id="69641at2759"/>
<evidence type="ECO:0000256" key="1">
    <source>
        <dbReference type="SAM" id="MobiDB-lite"/>
    </source>
</evidence>
<keyword evidence="2" id="KW-1185">Reference proteome</keyword>
<dbReference type="AlphaFoldDB" id="A0A9C6WZ44"/>
<feature type="compositionally biased region" description="Polar residues" evidence="1">
    <location>
        <begin position="621"/>
        <end position="636"/>
    </location>
</feature>
<feature type="region of interest" description="Disordered" evidence="1">
    <location>
        <begin position="323"/>
        <end position="342"/>
    </location>
</feature>
<feature type="region of interest" description="Disordered" evidence="1">
    <location>
        <begin position="720"/>
        <end position="763"/>
    </location>
</feature>
<dbReference type="RefSeq" id="XP_052124340.1">
    <property type="nucleotide sequence ID" value="XM_052268380.1"/>
</dbReference>
<organism evidence="2 3">
    <name type="scientific">Frankliniella occidentalis</name>
    <name type="common">Western flower thrips</name>
    <name type="synonym">Euthrips occidentalis</name>
    <dbReference type="NCBI Taxonomy" id="133901"/>
    <lineage>
        <taxon>Eukaryota</taxon>
        <taxon>Metazoa</taxon>
        <taxon>Ecdysozoa</taxon>
        <taxon>Arthropoda</taxon>
        <taxon>Hexapoda</taxon>
        <taxon>Insecta</taxon>
        <taxon>Pterygota</taxon>
        <taxon>Neoptera</taxon>
        <taxon>Paraneoptera</taxon>
        <taxon>Thysanoptera</taxon>
        <taxon>Terebrantia</taxon>
        <taxon>Thripoidea</taxon>
        <taxon>Thripidae</taxon>
        <taxon>Frankliniella</taxon>
    </lineage>
</organism>
<feature type="compositionally biased region" description="Basic and acidic residues" evidence="1">
    <location>
        <begin position="249"/>
        <end position="267"/>
    </location>
</feature>
<reference evidence="3" key="1">
    <citation type="submission" date="2025-08" db="UniProtKB">
        <authorList>
            <consortium name="RefSeq"/>
        </authorList>
    </citation>
    <scope>IDENTIFICATION</scope>
    <source>
        <tissue evidence="3">Whole organism</tissue>
    </source>
</reference>
<feature type="region of interest" description="Disordered" evidence="1">
    <location>
        <begin position="226"/>
        <end position="318"/>
    </location>
</feature>
<proteinExistence type="predicted"/>
<feature type="region of interest" description="Disordered" evidence="1">
    <location>
        <begin position="127"/>
        <end position="155"/>
    </location>
</feature>
<dbReference type="GeneID" id="127749588"/>
<gene>
    <name evidence="3" type="primary">LOC127749588</name>
</gene>
<feature type="compositionally biased region" description="Basic and acidic residues" evidence="1">
    <location>
        <begin position="285"/>
        <end position="301"/>
    </location>
</feature>
<evidence type="ECO:0000313" key="3">
    <source>
        <dbReference type="RefSeq" id="XP_052124340.1"/>
    </source>
</evidence>
<feature type="region of interest" description="Disordered" evidence="1">
    <location>
        <begin position="508"/>
        <end position="691"/>
    </location>
</feature>
<dbReference type="Proteomes" id="UP000504606">
    <property type="component" value="Unplaced"/>
</dbReference>